<evidence type="ECO:0000256" key="2">
    <source>
        <dbReference type="ARBA" id="ARBA00022448"/>
    </source>
</evidence>
<dbReference type="CDD" id="cd06503">
    <property type="entry name" value="ATP-synt_Fo_b"/>
    <property type="match status" value="1"/>
</dbReference>
<evidence type="ECO:0000256" key="10">
    <source>
        <dbReference type="ARBA" id="ARBA00023310"/>
    </source>
</evidence>
<keyword evidence="6 15" id="KW-0375">Hydrogen ion transport</keyword>
<proteinExistence type="inferred from homology"/>
<evidence type="ECO:0000313" key="18">
    <source>
        <dbReference type="Proteomes" id="UP000244248"/>
    </source>
</evidence>
<dbReference type="InterPro" id="IPR002146">
    <property type="entry name" value="ATP_synth_b/b'su_bac/chlpt"/>
</dbReference>
<dbReference type="HAMAP" id="MF_01398">
    <property type="entry name" value="ATP_synth_b_bprime"/>
    <property type="match status" value="1"/>
</dbReference>
<keyword evidence="10 15" id="KW-0066">ATP synthesis</keyword>
<dbReference type="RefSeq" id="WP_107940180.1">
    <property type="nucleotide sequence ID" value="NZ_QANS01000003.1"/>
</dbReference>
<evidence type="ECO:0000256" key="8">
    <source>
        <dbReference type="ARBA" id="ARBA00023065"/>
    </source>
</evidence>
<keyword evidence="7 15" id="KW-1133">Transmembrane helix</keyword>
<dbReference type="GO" id="GO:0045259">
    <property type="term" value="C:proton-transporting ATP synthase complex"/>
    <property type="evidence" value="ECO:0007669"/>
    <property type="project" value="UniProtKB-KW"/>
</dbReference>
<evidence type="ECO:0000256" key="12">
    <source>
        <dbReference type="ARBA" id="ARBA00025614"/>
    </source>
</evidence>
<keyword evidence="9 15" id="KW-0472">Membrane</keyword>
<keyword evidence="8 15" id="KW-0406">Ion transport</keyword>
<comment type="function">
    <text evidence="11 15">F(1)F(0) ATP synthase produces ATP from ADP in the presence of a proton or sodium gradient. F-type ATPases consist of two structural domains, F(1) containing the extramembraneous catalytic core and F(0) containing the membrane proton channel, linked together by a central stalk and a peripheral stalk. During catalysis, ATP synthesis in the catalytic domain of F(1) is coupled via a rotary mechanism of the central stalk subunits to proton translocation.</text>
</comment>
<name>A0A2T5MGB8_9GAMM</name>
<dbReference type="PANTHER" id="PTHR33445:SF1">
    <property type="entry name" value="ATP SYNTHASE SUBUNIT B"/>
    <property type="match status" value="1"/>
</dbReference>
<dbReference type="NCBIfam" id="NF004411">
    <property type="entry name" value="PRK05759.1-2"/>
    <property type="match status" value="1"/>
</dbReference>
<keyword evidence="4 15" id="KW-0138">CF(0)</keyword>
<evidence type="ECO:0000256" key="6">
    <source>
        <dbReference type="ARBA" id="ARBA00022781"/>
    </source>
</evidence>
<keyword evidence="2 15" id="KW-0813">Transport</keyword>
<evidence type="ECO:0000256" key="16">
    <source>
        <dbReference type="RuleBase" id="RU003848"/>
    </source>
</evidence>
<keyword evidence="5 15" id="KW-0812">Transmembrane</keyword>
<protein>
    <recommendedName>
        <fullName evidence="15">ATP synthase subunit b</fullName>
    </recommendedName>
    <alternativeName>
        <fullName evidence="15">ATP synthase F(0) sector subunit b</fullName>
    </alternativeName>
    <alternativeName>
        <fullName evidence="15">ATPase subunit I</fullName>
    </alternativeName>
    <alternativeName>
        <fullName evidence="15">F-type ATPase subunit b</fullName>
        <shortName evidence="15">F-ATPase subunit b</shortName>
    </alternativeName>
</protein>
<dbReference type="EMBL" id="QANS01000003">
    <property type="protein sequence ID" value="PTU31634.1"/>
    <property type="molecule type" value="Genomic_DNA"/>
</dbReference>
<dbReference type="InterPro" id="IPR028987">
    <property type="entry name" value="ATP_synth_B-like_membr_sf"/>
</dbReference>
<evidence type="ECO:0000256" key="7">
    <source>
        <dbReference type="ARBA" id="ARBA00022989"/>
    </source>
</evidence>
<evidence type="ECO:0000256" key="1">
    <source>
        <dbReference type="ARBA" id="ARBA00005513"/>
    </source>
</evidence>
<dbReference type="Proteomes" id="UP000244248">
    <property type="component" value="Unassembled WGS sequence"/>
</dbReference>
<dbReference type="GO" id="GO:0046961">
    <property type="term" value="F:proton-transporting ATPase activity, rotational mechanism"/>
    <property type="evidence" value="ECO:0007669"/>
    <property type="project" value="TreeGrafter"/>
</dbReference>
<evidence type="ECO:0000313" key="17">
    <source>
        <dbReference type="EMBL" id="PTU31634.1"/>
    </source>
</evidence>
<dbReference type="OrthoDB" id="9788020at2"/>
<sequence>MDINLTLIAQAVVFAAFIWFTARFVWPPLMTLVEQRQKTIADGLAAAERGMKSLEDASSRSDEALKAARAQAQDILAAANKQATQIVEQAKTTAKGEGDRIVSAAREETTREVNSVKEQLRKQVGELAVAGASKILKREIDAKAHADVLNDLAARV</sequence>
<dbReference type="AlphaFoldDB" id="A0A2T5MGB8"/>
<dbReference type="GO" id="GO:0046933">
    <property type="term" value="F:proton-transporting ATP synthase activity, rotational mechanism"/>
    <property type="evidence" value="ECO:0007669"/>
    <property type="project" value="UniProtKB-UniRule"/>
</dbReference>
<feature type="transmembrane region" description="Helical" evidence="15">
    <location>
        <begin position="6"/>
        <end position="26"/>
    </location>
</feature>
<evidence type="ECO:0000256" key="4">
    <source>
        <dbReference type="ARBA" id="ARBA00022547"/>
    </source>
</evidence>
<dbReference type="InterPro" id="IPR005864">
    <property type="entry name" value="ATP_synth_F0_bsu_bac"/>
</dbReference>
<dbReference type="Pfam" id="PF00430">
    <property type="entry name" value="ATP-synt_B"/>
    <property type="match status" value="1"/>
</dbReference>
<evidence type="ECO:0000256" key="15">
    <source>
        <dbReference type="HAMAP-Rule" id="MF_01398"/>
    </source>
</evidence>
<reference evidence="17 18" key="1">
    <citation type="submission" date="2018-04" db="EMBL/GenBank/DDBJ databases">
        <title>Novel species isolated from glacier.</title>
        <authorList>
            <person name="Liu Q."/>
            <person name="Xin Y.-H."/>
        </authorList>
    </citation>
    <scope>NUCLEOTIDE SEQUENCE [LARGE SCALE GENOMIC DNA]</scope>
    <source>
        <strain evidence="17 18">GT1R17</strain>
    </source>
</reference>
<evidence type="ECO:0000256" key="14">
    <source>
        <dbReference type="ARBA" id="ARBA00037847"/>
    </source>
</evidence>
<evidence type="ECO:0000256" key="13">
    <source>
        <dbReference type="ARBA" id="ARBA00026054"/>
    </source>
</evidence>
<dbReference type="PANTHER" id="PTHR33445">
    <property type="entry name" value="ATP SYNTHASE SUBUNIT B', CHLOROPLASTIC"/>
    <property type="match status" value="1"/>
</dbReference>
<keyword evidence="18" id="KW-1185">Reference proteome</keyword>
<evidence type="ECO:0000256" key="9">
    <source>
        <dbReference type="ARBA" id="ARBA00023136"/>
    </source>
</evidence>
<comment type="subunit">
    <text evidence="15">F-type ATPases have 2 components, F(1) - the catalytic core - and F(0) - the membrane proton channel. F(1) has five subunits: alpha(3), beta(3), gamma(1), delta(1), epsilon(1). F(0) has three main subunits: a(1), b(2) and c(10-14). The alpha and beta chains form an alternating ring which encloses part of the gamma chain. F(1) is attached to F(0) by a central stalk formed by the gamma and epsilon chains, while a peripheral stalk is formed by the delta and b chains.</text>
</comment>
<evidence type="ECO:0000256" key="11">
    <source>
        <dbReference type="ARBA" id="ARBA00025198"/>
    </source>
</evidence>
<dbReference type="Gene3D" id="1.20.5.620">
    <property type="entry name" value="F1F0 ATP synthase subunit B, membrane domain"/>
    <property type="match status" value="1"/>
</dbReference>
<comment type="similarity">
    <text evidence="1 15 16">Belongs to the ATPase B chain family.</text>
</comment>
<dbReference type="GO" id="GO:0005886">
    <property type="term" value="C:plasma membrane"/>
    <property type="evidence" value="ECO:0007669"/>
    <property type="project" value="UniProtKB-SubCell"/>
</dbReference>
<dbReference type="SUPFAM" id="SSF81573">
    <property type="entry name" value="F1F0 ATP synthase subunit B, membrane domain"/>
    <property type="match status" value="1"/>
</dbReference>
<keyword evidence="3 15" id="KW-1003">Cell membrane</keyword>
<comment type="subcellular location">
    <subcellularLocation>
        <location evidence="15">Cell membrane</location>
        <topology evidence="15">Single-pass membrane protein</topology>
    </subcellularLocation>
    <subcellularLocation>
        <location evidence="14">Endomembrane system</location>
        <topology evidence="14">Single-pass membrane protein</topology>
    </subcellularLocation>
</comment>
<comment type="subunit">
    <text evidence="13">F-type ATPases have 2 components, F(1) - the catalytic core - and F(0) - the membrane proton channel. F(1) has five subunits: alpha(3), beta(3), gamma(1), delta(1), epsilon(1). F(0) has four main subunits: a(1), b(2) and c(10-14). The alpha and beta chains form an alternating ring which encloses part of the gamma chain. F(1) is attached to F(0) by a central stalk formed by the gamma and epsilon chains, while a peripheral stalk is formed by the delta and b chains.</text>
</comment>
<comment type="caution">
    <text evidence="17">The sequence shown here is derived from an EMBL/GenBank/DDBJ whole genome shotgun (WGS) entry which is preliminary data.</text>
</comment>
<comment type="function">
    <text evidence="12">Component of the F(0) channel, it forms part of the peripheral stalk, linking F(1) to F(0). The b'-subunit is a diverged and duplicated form of b found in plants and photosynthetic bacteria.</text>
</comment>
<evidence type="ECO:0000256" key="3">
    <source>
        <dbReference type="ARBA" id="ARBA00022475"/>
    </source>
</evidence>
<dbReference type="NCBIfam" id="TIGR01144">
    <property type="entry name" value="ATP_synt_b"/>
    <property type="match status" value="1"/>
</dbReference>
<organism evidence="17 18">
    <name type="scientific">Stenotrophobium rhamnosiphilum</name>
    <dbReference type="NCBI Taxonomy" id="2029166"/>
    <lineage>
        <taxon>Bacteria</taxon>
        <taxon>Pseudomonadati</taxon>
        <taxon>Pseudomonadota</taxon>
        <taxon>Gammaproteobacteria</taxon>
        <taxon>Nevskiales</taxon>
        <taxon>Nevskiaceae</taxon>
        <taxon>Stenotrophobium</taxon>
    </lineage>
</organism>
<evidence type="ECO:0000256" key="5">
    <source>
        <dbReference type="ARBA" id="ARBA00022692"/>
    </source>
</evidence>
<dbReference type="InterPro" id="IPR050059">
    <property type="entry name" value="ATP_synthase_B_chain"/>
</dbReference>
<dbReference type="GO" id="GO:0012505">
    <property type="term" value="C:endomembrane system"/>
    <property type="evidence" value="ECO:0007669"/>
    <property type="project" value="UniProtKB-SubCell"/>
</dbReference>
<gene>
    <name evidence="15" type="primary">atpF</name>
    <name evidence="17" type="ORF">CJD38_09965</name>
</gene>
<accession>A0A2T5MGB8</accession>